<dbReference type="PANTHER" id="PTHR11070:SF48">
    <property type="entry name" value="ATP-DEPENDENT HELICASE_NUCLEASE SUBUNIT A"/>
    <property type="match status" value="1"/>
</dbReference>
<evidence type="ECO:0000313" key="20">
    <source>
        <dbReference type="Proteomes" id="UP000292665"/>
    </source>
</evidence>
<comment type="catalytic activity">
    <reaction evidence="12 13">
        <text>ATP + H2O = ADP + phosphate + H(+)</text>
        <dbReference type="Rhea" id="RHEA:13065"/>
        <dbReference type="ChEBI" id="CHEBI:15377"/>
        <dbReference type="ChEBI" id="CHEBI:15378"/>
        <dbReference type="ChEBI" id="CHEBI:30616"/>
        <dbReference type="ChEBI" id="CHEBI:43474"/>
        <dbReference type="ChEBI" id="CHEBI:456216"/>
        <dbReference type="EC" id="5.6.2.4"/>
    </reaction>
</comment>
<feature type="domain" description="UvrD-like helicase ATP-binding" evidence="15">
    <location>
        <begin position="3"/>
        <end position="468"/>
    </location>
</feature>
<dbReference type="InterPro" id="IPR011604">
    <property type="entry name" value="PDDEXK-like_dom_sf"/>
</dbReference>
<comment type="cofactor">
    <cofactor evidence="13">
        <name>Mg(2+)</name>
        <dbReference type="ChEBI" id="CHEBI:18420"/>
    </cofactor>
</comment>
<comment type="catalytic activity">
    <reaction evidence="11 13">
        <text>Couples ATP hydrolysis with the unwinding of duplex DNA by translocating in the 3'-5' direction.</text>
        <dbReference type="EC" id="5.6.2.4"/>
    </reaction>
</comment>
<keyword evidence="8 13" id="KW-0238">DNA-binding</keyword>
<dbReference type="GO" id="GO:0005524">
    <property type="term" value="F:ATP binding"/>
    <property type="evidence" value="ECO:0007669"/>
    <property type="project" value="UniProtKB-UniRule"/>
</dbReference>
<dbReference type="EMBL" id="RCYR01000006">
    <property type="protein sequence ID" value="RYS80862.1"/>
    <property type="molecule type" value="Genomic_DNA"/>
</dbReference>
<dbReference type="AlphaFoldDB" id="A0A174AGL1"/>
<dbReference type="GO" id="GO:0000724">
    <property type="term" value="P:double-strand break repair via homologous recombination"/>
    <property type="evidence" value="ECO:0007669"/>
    <property type="project" value="UniProtKB-UniRule"/>
</dbReference>
<keyword evidence="1 13" id="KW-0540">Nuclease</keyword>
<dbReference type="InterPro" id="IPR011335">
    <property type="entry name" value="Restrct_endonuc-II-like"/>
</dbReference>
<dbReference type="Pfam" id="PF12705">
    <property type="entry name" value="PDDEXK_1"/>
    <property type="match status" value="1"/>
</dbReference>
<dbReference type="InterPro" id="IPR014152">
    <property type="entry name" value="AddA"/>
</dbReference>
<evidence type="ECO:0000256" key="8">
    <source>
        <dbReference type="ARBA" id="ARBA00023125"/>
    </source>
</evidence>
<reference evidence="18 20" key="2">
    <citation type="journal article" date="2019" name="Science, e1252229">
        <title>Invertible promoters mediate bacterial phase variation, antibiotic resistance, and host adaptation in the gut.</title>
        <authorList>
            <person name="Jiang X."/>
            <person name="Hall A.B."/>
            <person name="Arthur T.D."/>
            <person name="Plichta D.R."/>
            <person name="Covington C.T."/>
            <person name="Poyet M."/>
            <person name="Crothers J."/>
            <person name="Moses P.L."/>
            <person name="Tolonen A.C."/>
            <person name="Vlamakis H."/>
            <person name="Alm E.J."/>
            <person name="Xavier R.J."/>
        </authorList>
    </citation>
    <scope>NUCLEOTIDE SEQUENCE [LARGE SCALE GENOMIC DNA]</scope>
    <source>
        <strain evidence="20">aa_0143</strain>
        <strain evidence="18">Aa_0143</strain>
    </source>
</reference>
<dbReference type="Proteomes" id="UP000095787">
    <property type="component" value="Unassembled WGS sequence"/>
</dbReference>
<evidence type="ECO:0000256" key="11">
    <source>
        <dbReference type="ARBA" id="ARBA00034617"/>
    </source>
</evidence>
<dbReference type="InterPro" id="IPR014017">
    <property type="entry name" value="DNA_helicase_UvrD-like_C"/>
</dbReference>
<evidence type="ECO:0000256" key="12">
    <source>
        <dbReference type="ARBA" id="ARBA00048988"/>
    </source>
</evidence>
<feature type="domain" description="UvrD-like helicase C-terminal" evidence="16">
    <location>
        <begin position="506"/>
        <end position="795"/>
    </location>
</feature>
<proteinExistence type="inferred from homology"/>
<dbReference type="SUPFAM" id="SSF52540">
    <property type="entry name" value="P-loop containing nucleoside triphosphate hydrolases"/>
    <property type="match status" value="1"/>
</dbReference>
<dbReference type="Gene3D" id="3.40.50.300">
    <property type="entry name" value="P-loop containing nucleotide triphosphate hydrolases"/>
    <property type="match status" value="4"/>
</dbReference>
<keyword evidence="3 13" id="KW-0227">DNA damage</keyword>
<keyword evidence="9 13" id="KW-0234">DNA repair</keyword>
<dbReference type="PROSITE" id="PS51217">
    <property type="entry name" value="UVRD_HELICASE_CTER"/>
    <property type="match status" value="1"/>
</dbReference>
<dbReference type="GO" id="GO:0005829">
    <property type="term" value="C:cytosol"/>
    <property type="evidence" value="ECO:0007669"/>
    <property type="project" value="TreeGrafter"/>
</dbReference>
<evidence type="ECO:0000256" key="5">
    <source>
        <dbReference type="ARBA" id="ARBA00022806"/>
    </source>
</evidence>
<evidence type="ECO:0000256" key="14">
    <source>
        <dbReference type="PROSITE-ProRule" id="PRU00560"/>
    </source>
</evidence>
<dbReference type="RefSeq" id="WP_055158764.1">
    <property type="nucleotide sequence ID" value="NZ_CATZLF010000009.1"/>
</dbReference>
<evidence type="ECO:0000313" key="18">
    <source>
        <dbReference type="EMBL" id="RYS80862.1"/>
    </source>
</evidence>
<protein>
    <recommendedName>
        <fullName evidence="13">ATP-dependent helicase/nuclease subunit A</fullName>
        <ecNumber evidence="13">3.1.-.-</ecNumber>
        <ecNumber evidence="13">5.6.2.4</ecNumber>
    </recommendedName>
    <alternativeName>
        <fullName evidence="13">ATP-dependent helicase/nuclease AddA</fullName>
    </alternativeName>
    <alternativeName>
        <fullName evidence="13">DNA 3'-5' helicase AddA</fullName>
    </alternativeName>
</protein>
<comment type="subunit">
    <text evidence="13">Heterodimer of AddA and AddB/RexB.</text>
</comment>
<organism evidence="17 19">
    <name type="scientific">[Ruminococcus] torques</name>
    <dbReference type="NCBI Taxonomy" id="33039"/>
    <lineage>
        <taxon>Bacteria</taxon>
        <taxon>Bacillati</taxon>
        <taxon>Bacillota</taxon>
        <taxon>Clostridia</taxon>
        <taxon>Lachnospirales</taxon>
        <taxon>Lachnospiraceae</taxon>
        <taxon>Mediterraneibacter</taxon>
    </lineage>
</organism>
<evidence type="ECO:0000313" key="17">
    <source>
        <dbReference type="EMBL" id="CUN87524.1"/>
    </source>
</evidence>
<evidence type="ECO:0000313" key="19">
    <source>
        <dbReference type="Proteomes" id="UP000095787"/>
    </source>
</evidence>
<evidence type="ECO:0000256" key="4">
    <source>
        <dbReference type="ARBA" id="ARBA00022801"/>
    </source>
</evidence>
<dbReference type="GO" id="GO:0003690">
    <property type="term" value="F:double-stranded DNA binding"/>
    <property type="evidence" value="ECO:0007669"/>
    <property type="project" value="UniProtKB-UniRule"/>
</dbReference>
<keyword evidence="5 13" id="KW-0347">Helicase</keyword>
<dbReference type="PROSITE" id="PS51198">
    <property type="entry name" value="UVRD_HELICASE_ATP_BIND"/>
    <property type="match status" value="1"/>
</dbReference>
<dbReference type="SUPFAM" id="SSF52980">
    <property type="entry name" value="Restriction endonuclease-like"/>
    <property type="match status" value="1"/>
</dbReference>
<dbReference type="Pfam" id="PF00580">
    <property type="entry name" value="UvrD-helicase"/>
    <property type="match status" value="1"/>
</dbReference>
<keyword evidence="10 13" id="KW-0413">Isomerase</keyword>
<evidence type="ECO:0000256" key="6">
    <source>
        <dbReference type="ARBA" id="ARBA00022839"/>
    </source>
</evidence>
<evidence type="ECO:0000256" key="2">
    <source>
        <dbReference type="ARBA" id="ARBA00022741"/>
    </source>
</evidence>
<dbReference type="PANTHER" id="PTHR11070">
    <property type="entry name" value="UVRD / RECB / PCRA DNA HELICASE FAMILY MEMBER"/>
    <property type="match status" value="1"/>
</dbReference>
<sequence>MGVKWTEQQQKVIDLRNRNILVSAAAGSGKTAVLVERIIQKITDEQSPVDVDRLLIVTFTEAAAAEMKDRIREAIEKKLEENPGNVHLERQATLVHSAPITTIHSFCLSVIREHFHVIDLDPGFRIGEDGELKLLKQDVLDELLEECYSKGEEEFLSFTERFGTGKNDRKIEGIILKLYEYSGSYPRPEQWLDRCAAVYTEEEAAEAMIRRAKEHVLIRIEEPEKLIRRGLKICEEPDGPYMYADMLEEDLRGIEKIRKCSDFAEMYDAADRFVWKTLSRKKDDSVSAEKRESVKALREQAKKAIAGVKETYFYAPESVWKEDMVSAGESVKTLVSLVKLFAEKFAEKKRGRNMIDFNDMERFALDILTEEKNGELVPSAVAGEYAKQFEEIMIDEYQDSNFVQETILTSVSGQAEGKNNIFMVGDVKQSIYSFRLSRPELFMQKYNTYSLEDSDRQRIDLHKNFRSRGEVLDSVNYIFRRIMKKEMGGIEYDDSAALYLGAKFPKTEEIEAKRYISSECERNTDLFKTELLILKDRDKEAENVRRSEARMIARRIKSLMRGGVVSDKKTGEYRPVQYKDIVILTRSVKGWAEDFSAVLAEEGIPAYSVSREGYFETYEVSVLLDYLKILDNGRQDLPLAAVLASPLGNLLTEDMAKIRVAYPDVPFHESARMYASEEAQDPVLKDRLMRFFSQVDHFRKKVSYTPIHDLLTEIIEETGFGIYISAMEGGVQRAANVEMLVEKAKAFEGTSYKGLFHFVRYIEQLKKYDVDYGEAGIMDEQADTVRIMSIHKSKGLEFPVVFAAGMGKQFNTQDTKSSMILHPEWGIGIDKIDLKRRTKAPTFLKKLIREEAMYEMWAEEMRILYVALTRAKEKLIMTGVLPDRFIMRSGKDGVITAGAKSYFDWIIPALWSEEEEAALEDAPVCIFQYTGNDIGADILQVKSEQLALDVLKHWDVTKVYDPEIRKCLDEQADYVYPYYSEGGMKMKFTVSELKKRKALQEEAGEEMYKEPQTVPLLPRFIKEEETLSGASRGSAYHKFLELLDFAKEYEADDLEAEVERLAEDGRLSREMAECIETEDMMRFLRTKSGVRMLQAARNRKLYKEQPFVISVNASEIYQGDLSGEKILVQGIIDVYFEEEDGLVVLDYKTDQVKSRKELVEKYHAQLEYYAHALSQLTGKTVKEKIIYSFTLKEEIIV</sequence>
<accession>A0A174AGL1</accession>
<evidence type="ECO:0000256" key="9">
    <source>
        <dbReference type="ARBA" id="ARBA00023204"/>
    </source>
</evidence>
<dbReference type="GO" id="GO:0043138">
    <property type="term" value="F:3'-5' DNA helicase activity"/>
    <property type="evidence" value="ECO:0007669"/>
    <property type="project" value="UniProtKB-UniRule"/>
</dbReference>
<evidence type="ECO:0000256" key="3">
    <source>
        <dbReference type="ARBA" id="ARBA00022763"/>
    </source>
</evidence>
<keyword evidence="2 13" id="KW-0547">Nucleotide-binding</keyword>
<dbReference type="EC" id="5.6.2.4" evidence="13"/>
<feature type="binding site" evidence="14">
    <location>
        <begin position="24"/>
        <end position="31"/>
    </location>
    <ligand>
        <name>ATP</name>
        <dbReference type="ChEBI" id="CHEBI:30616"/>
    </ligand>
</feature>
<dbReference type="HAMAP" id="MF_01451">
    <property type="entry name" value="AddA"/>
    <property type="match status" value="1"/>
</dbReference>
<dbReference type="Proteomes" id="UP000292665">
    <property type="component" value="Unassembled WGS sequence"/>
</dbReference>
<dbReference type="GO" id="GO:0033202">
    <property type="term" value="C:DNA helicase complex"/>
    <property type="evidence" value="ECO:0007669"/>
    <property type="project" value="TreeGrafter"/>
</dbReference>
<keyword evidence="6 13" id="KW-0269">Exonuclease</keyword>
<dbReference type="NCBIfam" id="TIGR02785">
    <property type="entry name" value="addA_Gpos"/>
    <property type="match status" value="1"/>
</dbReference>
<comment type="function">
    <text evidence="13">The heterodimer acts as both an ATP-dependent DNA helicase and an ATP-dependent, dual-direction single-stranded exonuclease. Recognizes the chi site generating a DNA molecule suitable for the initiation of homologous recombination. The AddA nuclease domain is required for chi fragment generation; this subunit has the helicase and 3' -&gt; 5' nuclease activities.</text>
</comment>
<name>A0A174AGL1_9FIRM</name>
<comment type="similarity">
    <text evidence="13">Belongs to the helicase family. AddA subfamily.</text>
</comment>
<evidence type="ECO:0000259" key="15">
    <source>
        <dbReference type="PROSITE" id="PS51198"/>
    </source>
</evidence>
<dbReference type="InterPro" id="IPR027417">
    <property type="entry name" value="P-loop_NTPase"/>
</dbReference>
<evidence type="ECO:0000256" key="1">
    <source>
        <dbReference type="ARBA" id="ARBA00022722"/>
    </source>
</evidence>
<evidence type="ECO:0000256" key="13">
    <source>
        <dbReference type="HAMAP-Rule" id="MF_01451"/>
    </source>
</evidence>
<reference evidence="17 19" key="1">
    <citation type="submission" date="2015-09" db="EMBL/GenBank/DDBJ databases">
        <authorList>
            <consortium name="Pathogen Informatics"/>
        </authorList>
    </citation>
    <scope>NUCLEOTIDE SEQUENCE [LARGE SCALE GENOMIC DNA]</scope>
    <source>
        <strain evidence="17 19">2789STDY5834841</strain>
    </source>
</reference>
<dbReference type="EC" id="3.1.-.-" evidence="13"/>
<dbReference type="Gene3D" id="3.90.320.10">
    <property type="match status" value="1"/>
</dbReference>
<evidence type="ECO:0000256" key="10">
    <source>
        <dbReference type="ARBA" id="ARBA00023235"/>
    </source>
</evidence>
<dbReference type="InterPro" id="IPR038726">
    <property type="entry name" value="PDDEXK_AddAB-type"/>
</dbReference>
<dbReference type="Pfam" id="PF13361">
    <property type="entry name" value="UvrD_C"/>
    <property type="match status" value="1"/>
</dbReference>
<dbReference type="InterPro" id="IPR014016">
    <property type="entry name" value="UvrD-like_ATP-bd"/>
</dbReference>
<evidence type="ECO:0000256" key="7">
    <source>
        <dbReference type="ARBA" id="ARBA00022840"/>
    </source>
</evidence>
<dbReference type="InterPro" id="IPR000212">
    <property type="entry name" value="DNA_helicase_UvrD/REP"/>
</dbReference>
<keyword evidence="7 13" id="KW-0067">ATP-binding</keyword>
<dbReference type="FunFam" id="3.40.50.300:FF:001236">
    <property type="entry name" value="ATP-dependent helicase/nuclease subunit A"/>
    <property type="match status" value="1"/>
</dbReference>
<dbReference type="GO" id="GO:0008408">
    <property type="term" value="F:3'-5' exonuclease activity"/>
    <property type="evidence" value="ECO:0007669"/>
    <property type="project" value="UniProtKB-UniRule"/>
</dbReference>
<keyword evidence="4 13" id="KW-0378">Hydrolase</keyword>
<dbReference type="EMBL" id="CYZO01000010">
    <property type="protein sequence ID" value="CUN87524.1"/>
    <property type="molecule type" value="Genomic_DNA"/>
</dbReference>
<evidence type="ECO:0000259" key="16">
    <source>
        <dbReference type="PROSITE" id="PS51217"/>
    </source>
</evidence>
<gene>
    <name evidence="13 17" type="primary">addA</name>
    <name evidence="18" type="ORF">EAI93_04980</name>
    <name evidence="17" type="ORF">ERS852456_01040</name>
</gene>